<dbReference type="AlphaFoldDB" id="J9GAD4"/>
<dbReference type="Gene3D" id="2.170.120.40">
    <property type="entry name" value="YbbR-like domain"/>
    <property type="match status" value="1"/>
</dbReference>
<keyword evidence="1" id="KW-0812">Transmembrane</keyword>
<keyword evidence="1" id="KW-1133">Transmembrane helix</keyword>
<reference evidence="2" key="1">
    <citation type="journal article" date="2012" name="PLoS ONE">
        <title>Gene sets for utilization of primary and secondary nutrition supplies in the distal gut of endangered iberian lynx.</title>
        <authorList>
            <person name="Alcaide M."/>
            <person name="Messina E."/>
            <person name="Richter M."/>
            <person name="Bargiela R."/>
            <person name="Peplies J."/>
            <person name="Huws S.A."/>
            <person name="Newbold C.J."/>
            <person name="Golyshin P.N."/>
            <person name="Simon M.A."/>
            <person name="Lopez G."/>
            <person name="Yakimov M.M."/>
            <person name="Ferrer M."/>
        </authorList>
    </citation>
    <scope>NUCLEOTIDE SEQUENCE</scope>
</reference>
<sequence length="335" mass="38774">MNEKLNTFKDLIRNYLPKLWNKQFLIFLFFLFLSGAFWIFQALNETYEHEFKIPVEVTNLPEGYVMTTAAASFIEVELRDRGITLMNYQYGFNFKPIVVDHKRYANHAEHVRIPTKDLLKQLSSQMASSTQIILSKPDSIEYYYNNGVHKRVPVVLQGNVKAENGYILTQTRLSHDSVTVYASEKLLENIHEARVKVNHSQAISDTTQLTLDIHPVKGAKFEPETVEFHAYVDRLVQKKVKATIRPEGFPKDQLLLPIPQEVDIVFQVGMNNYRDITEKQFIVVASYQDLPKDGSNYYPLRLRLAPKEVKRIRLIPEKVEYVIEKVLPKPTAADS</sequence>
<accession>J9GAD4</accession>
<dbReference type="EMBL" id="AMCI01005300">
    <property type="protein sequence ID" value="EJW96394.1"/>
    <property type="molecule type" value="Genomic_DNA"/>
</dbReference>
<name>J9GAD4_9ZZZZ</name>
<evidence type="ECO:0000313" key="2">
    <source>
        <dbReference type="EMBL" id="EJW96394.1"/>
    </source>
</evidence>
<evidence type="ECO:0000256" key="1">
    <source>
        <dbReference type="SAM" id="Phobius"/>
    </source>
</evidence>
<dbReference type="PANTHER" id="PTHR37804">
    <property type="entry name" value="CDAA REGULATORY PROTEIN CDAR"/>
    <property type="match status" value="1"/>
</dbReference>
<dbReference type="InterPro" id="IPR012505">
    <property type="entry name" value="YbbR"/>
</dbReference>
<proteinExistence type="predicted"/>
<gene>
    <name evidence="2" type="ORF">EVA_15497</name>
</gene>
<dbReference type="PANTHER" id="PTHR37804:SF1">
    <property type="entry name" value="CDAA REGULATORY PROTEIN CDAR"/>
    <property type="match status" value="1"/>
</dbReference>
<comment type="caution">
    <text evidence="2">The sequence shown here is derived from an EMBL/GenBank/DDBJ whole genome shotgun (WGS) entry which is preliminary data.</text>
</comment>
<feature type="transmembrane region" description="Helical" evidence="1">
    <location>
        <begin position="24"/>
        <end position="43"/>
    </location>
</feature>
<protein>
    <submittedName>
        <fullName evidence="2">YbbR-like protein</fullName>
    </submittedName>
</protein>
<dbReference type="InterPro" id="IPR053154">
    <property type="entry name" value="c-di-AMP_regulator"/>
</dbReference>
<organism evidence="2">
    <name type="scientific">gut metagenome</name>
    <dbReference type="NCBI Taxonomy" id="749906"/>
    <lineage>
        <taxon>unclassified sequences</taxon>
        <taxon>metagenomes</taxon>
        <taxon>organismal metagenomes</taxon>
    </lineage>
</organism>
<keyword evidence="1" id="KW-0472">Membrane</keyword>
<dbReference type="Pfam" id="PF07949">
    <property type="entry name" value="YbbR"/>
    <property type="match status" value="1"/>
</dbReference>